<evidence type="ECO:0000259" key="1">
    <source>
        <dbReference type="Pfam" id="PF00814"/>
    </source>
</evidence>
<dbReference type="CDD" id="cd24032">
    <property type="entry name" value="ASKHA_NBD_TsaB"/>
    <property type="match status" value="1"/>
</dbReference>
<dbReference type="Pfam" id="PF00814">
    <property type="entry name" value="TsaD"/>
    <property type="match status" value="1"/>
</dbReference>
<evidence type="ECO:0000313" key="3">
    <source>
        <dbReference type="Proteomes" id="UP000243588"/>
    </source>
</evidence>
<dbReference type="Gene3D" id="3.30.420.40">
    <property type="match status" value="2"/>
</dbReference>
<feature type="domain" description="Gcp-like" evidence="1">
    <location>
        <begin position="36"/>
        <end position="135"/>
    </location>
</feature>
<organism evidence="2 3">
    <name type="scientific">Myroides phaeus</name>
    <dbReference type="NCBI Taxonomy" id="702745"/>
    <lineage>
        <taxon>Bacteria</taxon>
        <taxon>Pseudomonadati</taxon>
        <taxon>Bacteroidota</taxon>
        <taxon>Flavobacteriia</taxon>
        <taxon>Flavobacteriales</taxon>
        <taxon>Flavobacteriaceae</taxon>
        <taxon>Myroides</taxon>
    </lineage>
</organism>
<dbReference type="GO" id="GO:0002949">
    <property type="term" value="P:tRNA threonylcarbamoyladenosine modification"/>
    <property type="evidence" value="ECO:0007669"/>
    <property type="project" value="InterPro"/>
</dbReference>
<dbReference type="PANTHER" id="PTHR11735:SF11">
    <property type="entry name" value="TRNA THREONYLCARBAMOYLADENOSINE BIOSYNTHESIS PROTEIN TSAB"/>
    <property type="match status" value="1"/>
</dbReference>
<dbReference type="InterPro" id="IPR000905">
    <property type="entry name" value="Gcp-like_dom"/>
</dbReference>
<reference evidence="3" key="1">
    <citation type="submission" date="2016-10" db="EMBL/GenBank/DDBJ databases">
        <authorList>
            <person name="Varghese N."/>
            <person name="Submissions S."/>
        </authorList>
    </citation>
    <scope>NUCLEOTIDE SEQUENCE [LARGE SCALE GENOMIC DNA]</scope>
    <source>
        <strain evidence="3">DSM 23313</strain>
    </source>
</reference>
<gene>
    <name evidence="2" type="ORF">SAMN05421818_10329</name>
</gene>
<keyword evidence="3" id="KW-1185">Reference proteome</keyword>
<sequence length="224" mass="24738">MITILSIETATKNCSVSLSVDGQLIECREIAEENFSHAEKLHVFVEEVLKDNGKSLKDLSAIAISQGPGSYTGLRIGVSSAKGLCYGLSIPMIALDTLEVLARQINVEEGLIIPMLDARRMEVFSAVFDSTYNKIAPIEAVVVDENSFADYSQTNTLHLIGDGALKCKEVLNGGNFIYYPENIYPSAKEMCSMAHSKFLAKDFVDVAYFEPFYLKDFVLITKKK</sequence>
<dbReference type="Proteomes" id="UP000243588">
    <property type="component" value="Unassembled WGS sequence"/>
</dbReference>
<dbReference type="InterPro" id="IPR043129">
    <property type="entry name" value="ATPase_NBD"/>
</dbReference>
<accession>A0A1G8BYR3</accession>
<proteinExistence type="predicted"/>
<dbReference type="NCBIfam" id="TIGR03725">
    <property type="entry name" value="T6A_YeaZ"/>
    <property type="match status" value="1"/>
</dbReference>
<protein>
    <submittedName>
        <fullName evidence="2">tRNA threonylcarbamoyladenosine biosynthesis protein TsaB</fullName>
    </submittedName>
</protein>
<name>A0A1G8BYR3_9FLAO</name>
<evidence type="ECO:0000313" key="2">
    <source>
        <dbReference type="EMBL" id="SDH38268.1"/>
    </source>
</evidence>
<dbReference type="AlphaFoldDB" id="A0A1G8BYR3"/>
<dbReference type="InterPro" id="IPR022496">
    <property type="entry name" value="T6A_TsaB"/>
</dbReference>
<dbReference type="SUPFAM" id="SSF53067">
    <property type="entry name" value="Actin-like ATPase domain"/>
    <property type="match status" value="2"/>
</dbReference>
<dbReference type="GO" id="GO:0005829">
    <property type="term" value="C:cytosol"/>
    <property type="evidence" value="ECO:0007669"/>
    <property type="project" value="TreeGrafter"/>
</dbReference>
<dbReference type="EMBL" id="FNDQ01000003">
    <property type="protein sequence ID" value="SDH38268.1"/>
    <property type="molecule type" value="Genomic_DNA"/>
</dbReference>
<dbReference type="STRING" id="702745.SAMN05421818_10329"/>
<dbReference type="RefSeq" id="WP_090405474.1">
    <property type="nucleotide sequence ID" value="NZ_FNDQ01000003.1"/>
</dbReference>
<dbReference type="PANTHER" id="PTHR11735">
    <property type="entry name" value="TRNA N6-ADENOSINE THREONYLCARBAMOYLTRANSFERASE"/>
    <property type="match status" value="1"/>
</dbReference>